<comment type="caution">
    <text evidence="9">The sequence shown here is derived from an EMBL/GenBank/DDBJ whole genome shotgun (WGS) entry which is preliminary data.</text>
</comment>
<evidence type="ECO:0000256" key="5">
    <source>
        <dbReference type="ARBA" id="ARBA00023014"/>
    </source>
</evidence>
<feature type="binding site" evidence="7">
    <location>
        <begin position="338"/>
        <end position="342"/>
    </location>
    <ligand>
        <name>FAD</name>
        <dbReference type="ChEBI" id="CHEBI:57692"/>
    </ligand>
</feature>
<dbReference type="Gene3D" id="3.40.50.1220">
    <property type="entry name" value="TPP-binding domain"/>
    <property type="match status" value="1"/>
</dbReference>
<comment type="function">
    <text evidence="6">The electron transfer flavoprotein serves as a specific electron acceptor for other dehydrogenases. It transfers the electrons to the main respiratory chain via ETF-ubiquinone oxidoreductase (ETF dehydrogenase).</text>
</comment>
<evidence type="ECO:0000256" key="1">
    <source>
        <dbReference type="ARBA" id="ARBA00005817"/>
    </source>
</evidence>
<dbReference type="InterPro" id="IPR017896">
    <property type="entry name" value="4Fe4S_Fe-S-bd"/>
</dbReference>
<keyword evidence="5" id="KW-0411">Iron-sulfur</keyword>
<keyword evidence="4" id="KW-0408">Iron</keyword>
<dbReference type="RefSeq" id="WP_117678674.1">
    <property type="nucleotide sequence ID" value="NZ_QSRJ01000001.1"/>
</dbReference>
<dbReference type="GO" id="GO:0051536">
    <property type="term" value="F:iron-sulfur cluster binding"/>
    <property type="evidence" value="ECO:0007669"/>
    <property type="project" value="UniProtKB-KW"/>
</dbReference>
<dbReference type="InterPro" id="IPR014730">
    <property type="entry name" value="ETF_a/b_N"/>
</dbReference>
<reference evidence="9 10" key="1">
    <citation type="submission" date="2018-08" db="EMBL/GenBank/DDBJ databases">
        <title>A genome reference for cultivated species of the human gut microbiota.</title>
        <authorList>
            <person name="Zou Y."/>
            <person name="Xue W."/>
            <person name="Luo G."/>
        </authorList>
    </citation>
    <scope>NUCLEOTIDE SEQUENCE [LARGE SCALE GENOMIC DNA]</scope>
    <source>
        <strain evidence="9 10">TF08-14</strain>
    </source>
</reference>
<feature type="binding site" evidence="7">
    <location>
        <begin position="324"/>
        <end position="325"/>
    </location>
    <ligand>
        <name>FAD</name>
        <dbReference type="ChEBI" id="CHEBI:57692"/>
    </ligand>
</feature>
<dbReference type="EMBL" id="QSRJ01000001">
    <property type="protein sequence ID" value="RGL12146.1"/>
    <property type="molecule type" value="Genomic_DNA"/>
</dbReference>
<evidence type="ECO:0000256" key="4">
    <source>
        <dbReference type="ARBA" id="ARBA00023004"/>
    </source>
</evidence>
<protein>
    <submittedName>
        <fullName evidence="9">4Fe-4S dicluster domain-containing protein</fullName>
    </submittedName>
</protein>
<dbReference type="InterPro" id="IPR001308">
    <property type="entry name" value="ETF_a/FixB"/>
</dbReference>
<dbReference type="SMART" id="SM00893">
    <property type="entry name" value="ETF"/>
    <property type="match status" value="1"/>
</dbReference>
<dbReference type="SUPFAM" id="SSF52467">
    <property type="entry name" value="DHS-like NAD/FAD-binding domain"/>
    <property type="match status" value="1"/>
</dbReference>
<evidence type="ECO:0000256" key="7">
    <source>
        <dbReference type="PIRSR" id="PIRSR000089-1"/>
    </source>
</evidence>
<accession>A0A3E4QY67</accession>
<feature type="binding site" evidence="7">
    <location>
        <position position="376"/>
    </location>
    <ligand>
        <name>FAD</name>
        <dbReference type="ChEBI" id="CHEBI:57692"/>
    </ligand>
</feature>
<dbReference type="SUPFAM" id="SSF52402">
    <property type="entry name" value="Adenine nucleotide alpha hydrolases-like"/>
    <property type="match status" value="1"/>
</dbReference>
<keyword evidence="3" id="KW-0479">Metal-binding</keyword>
<evidence type="ECO:0000259" key="8">
    <source>
        <dbReference type="PROSITE" id="PS51379"/>
    </source>
</evidence>
<dbReference type="InterPro" id="IPR033947">
    <property type="entry name" value="ETF_alpha_N"/>
</dbReference>
<evidence type="ECO:0000256" key="2">
    <source>
        <dbReference type="ARBA" id="ARBA00011355"/>
    </source>
</evidence>
<comment type="subunit">
    <text evidence="2">Heterodimer of an alpha and a beta subunit.</text>
</comment>
<dbReference type="Gene3D" id="3.40.50.620">
    <property type="entry name" value="HUPs"/>
    <property type="match status" value="1"/>
</dbReference>
<dbReference type="GO" id="GO:0046872">
    <property type="term" value="F:metal ion binding"/>
    <property type="evidence" value="ECO:0007669"/>
    <property type="project" value="UniProtKB-KW"/>
</dbReference>
<evidence type="ECO:0000256" key="3">
    <source>
        <dbReference type="ARBA" id="ARBA00022723"/>
    </source>
</evidence>
<feature type="binding site" evidence="7">
    <location>
        <position position="299"/>
    </location>
    <ligand>
        <name>FAD</name>
        <dbReference type="ChEBI" id="CHEBI:57692"/>
    </ligand>
</feature>
<dbReference type="Pfam" id="PF01012">
    <property type="entry name" value="ETF"/>
    <property type="match status" value="1"/>
</dbReference>
<dbReference type="Gene3D" id="3.30.70.20">
    <property type="match status" value="1"/>
</dbReference>
<name>A0A3E4QY67_9ACTN</name>
<gene>
    <name evidence="9" type="ORF">DXC81_00280</name>
</gene>
<comment type="cofactor">
    <cofactor evidence="7">
        <name>FAD</name>
        <dbReference type="ChEBI" id="CHEBI:57692"/>
    </cofactor>
    <text evidence="7">Binds 1 FAD per dimer.</text>
</comment>
<dbReference type="Pfam" id="PF13187">
    <property type="entry name" value="Fer4_9"/>
    <property type="match status" value="1"/>
</dbReference>
<dbReference type="Proteomes" id="UP000260943">
    <property type="component" value="Unassembled WGS sequence"/>
</dbReference>
<dbReference type="Pfam" id="PF00766">
    <property type="entry name" value="ETF_alpha"/>
    <property type="match status" value="1"/>
</dbReference>
<keyword evidence="7" id="KW-0285">Flavoprotein</keyword>
<dbReference type="InterPro" id="IPR029035">
    <property type="entry name" value="DHS-like_NAD/FAD-binding_dom"/>
</dbReference>
<dbReference type="GO" id="GO:0009055">
    <property type="term" value="F:electron transfer activity"/>
    <property type="evidence" value="ECO:0007669"/>
    <property type="project" value="InterPro"/>
</dbReference>
<dbReference type="PIRSF" id="PIRSF000089">
    <property type="entry name" value="Electra_flavoP_a"/>
    <property type="match status" value="1"/>
</dbReference>
<comment type="similarity">
    <text evidence="1">Belongs to the ETF alpha-subunit/FixB family.</text>
</comment>
<evidence type="ECO:0000256" key="6">
    <source>
        <dbReference type="ARBA" id="ARBA00025649"/>
    </source>
</evidence>
<evidence type="ECO:0000313" key="9">
    <source>
        <dbReference type="EMBL" id="RGL12146.1"/>
    </source>
</evidence>
<evidence type="ECO:0000313" key="10">
    <source>
        <dbReference type="Proteomes" id="UP000260943"/>
    </source>
</evidence>
<dbReference type="PANTHER" id="PTHR43153">
    <property type="entry name" value="ELECTRON TRANSFER FLAVOPROTEIN ALPHA"/>
    <property type="match status" value="1"/>
</dbReference>
<dbReference type="InterPro" id="IPR014729">
    <property type="entry name" value="Rossmann-like_a/b/a_fold"/>
</dbReference>
<dbReference type="SUPFAM" id="SSF54862">
    <property type="entry name" value="4Fe-4S ferredoxins"/>
    <property type="match status" value="1"/>
</dbReference>
<proteinExistence type="inferred from homology"/>
<dbReference type="PANTHER" id="PTHR43153:SF1">
    <property type="entry name" value="ELECTRON TRANSFER FLAVOPROTEIN SUBUNIT ALPHA, MITOCHONDRIAL"/>
    <property type="match status" value="1"/>
</dbReference>
<feature type="domain" description="4Fe-4S ferredoxin-type" evidence="8">
    <location>
        <begin position="2"/>
        <end position="31"/>
    </location>
</feature>
<dbReference type="PROSITE" id="PS51379">
    <property type="entry name" value="4FE4S_FER_2"/>
    <property type="match status" value="2"/>
</dbReference>
<feature type="binding site" evidence="7">
    <location>
        <begin position="355"/>
        <end position="362"/>
    </location>
    <ligand>
        <name>FAD</name>
        <dbReference type="ChEBI" id="CHEBI:57692"/>
    </ligand>
</feature>
<dbReference type="InterPro" id="IPR014731">
    <property type="entry name" value="ETF_asu_C"/>
</dbReference>
<dbReference type="InterPro" id="IPR017900">
    <property type="entry name" value="4Fe4S_Fe_S_CS"/>
</dbReference>
<dbReference type="GO" id="GO:0050660">
    <property type="term" value="F:flavin adenine dinucleotide binding"/>
    <property type="evidence" value="ECO:0007669"/>
    <property type="project" value="InterPro"/>
</dbReference>
<keyword evidence="7" id="KW-0274">FAD</keyword>
<organism evidence="9 10">
    <name type="scientific">Collinsella tanakaei</name>
    <dbReference type="NCBI Taxonomy" id="626935"/>
    <lineage>
        <taxon>Bacteria</taxon>
        <taxon>Bacillati</taxon>
        <taxon>Actinomycetota</taxon>
        <taxon>Coriobacteriia</taxon>
        <taxon>Coriobacteriales</taxon>
        <taxon>Coriobacteriaceae</taxon>
        <taxon>Collinsella</taxon>
    </lineage>
</organism>
<dbReference type="CDD" id="cd01715">
    <property type="entry name" value="ETF_alpha"/>
    <property type="match status" value="1"/>
</dbReference>
<dbReference type="GO" id="GO:0033539">
    <property type="term" value="P:fatty acid beta-oxidation using acyl-CoA dehydrogenase"/>
    <property type="evidence" value="ECO:0007669"/>
    <property type="project" value="TreeGrafter"/>
</dbReference>
<feature type="domain" description="4Fe-4S ferredoxin-type" evidence="8">
    <location>
        <begin position="34"/>
        <end position="63"/>
    </location>
</feature>
<dbReference type="PROSITE" id="PS00198">
    <property type="entry name" value="4FE4S_FER_1"/>
    <property type="match status" value="1"/>
</dbReference>
<dbReference type="AlphaFoldDB" id="A0A3E4QY67"/>
<sequence>MSGLLVDKDLCIGCGLCVKACGNAGIVVEGERPNRFAHATDGCILCGACVQACPKKAISIARDEDGDETPQQRASRLAAYKDVWVFAQVDQTGRVLPVAFELLGRARELAAIRGCRVVALLGQGATAPQDQAPALLAAGADEVLLCRDDRLATLDARIYAHWICDMAGERKPEIILYGATTFGRELAPGVAVRLQTGLTADCTVLDIDPATGLLQQTRPAFGGNLMATIECPQHRPQMATVRPGIFAAPQADTLHAERGRITQVALADAWRPSVRVDAIEHAGATDVITDADVLVVAGRGIGSKKNLAVAQRLADALGGKLGCTRPLVESGWLEYWHQVGQTGVSVSPKLLISLGVSGAIQHVAGTGGAQTVIAVNEDPDAPIFGSATYRVVGDCVEVARELTARLQA</sequence>